<proteinExistence type="predicted"/>
<dbReference type="RefSeq" id="WP_109759567.1">
    <property type="nucleotide sequence ID" value="NZ_CP034588.1"/>
</dbReference>
<comment type="caution">
    <text evidence="2">The sequence shown here is derived from an EMBL/GenBank/DDBJ whole genome shotgun (WGS) entry which is preliminary data.</text>
</comment>
<evidence type="ECO:0000256" key="1">
    <source>
        <dbReference type="SAM" id="Phobius"/>
    </source>
</evidence>
<accession>A0A316G846</accession>
<keyword evidence="1" id="KW-0472">Membrane</keyword>
<keyword evidence="1" id="KW-0812">Transmembrane</keyword>
<keyword evidence="1" id="KW-1133">Transmembrane helix</keyword>
<dbReference type="OrthoDB" id="1145132at2"/>
<sequence>MTVILVIIVTSASQIAGAAIGVWAGTAALLAGAPLLGYYALAGVSDTTLSFISCFAAGAVVASLAIEVFPQAFREDHKLSGIAAALGLILA</sequence>
<protein>
    <recommendedName>
        <fullName evidence="4">ZIP family metal transporter</fullName>
    </recommendedName>
</protein>
<name>A0A316G846_9RHOB</name>
<reference evidence="2 3" key="1">
    <citation type="submission" date="2018-05" db="EMBL/GenBank/DDBJ databases">
        <title>Genomic Encyclopedia of Type Strains, Phase IV (KMG-IV): sequencing the most valuable type-strain genomes for metagenomic binning, comparative biology and taxonomic classification.</title>
        <authorList>
            <person name="Goeker M."/>
        </authorList>
    </citation>
    <scope>NUCLEOTIDE SEQUENCE [LARGE SCALE GENOMIC DNA]</scope>
    <source>
        <strain evidence="2 3">DSM 103371</strain>
    </source>
</reference>
<evidence type="ECO:0008006" key="4">
    <source>
        <dbReference type="Google" id="ProtNLM"/>
    </source>
</evidence>
<dbReference type="KEGG" id="salo:EF888_17550"/>
<evidence type="ECO:0000313" key="2">
    <source>
        <dbReference type="EMBL" id="PWK56146.1"/>
    </source>
</evidence>
<organism evidence="2 3">
    <name type="scientific">Silicimonas algicola</name>
    <dbReference type="NCBI Taxonomy" id="1826607"/>
    <lineage>
        <taxon>Bacteria</taxon>
        <taxon>Pseudomonadati</taxon>
        <taxon>Pseudomonadota</taxon>
        <taxon>Alphaproteobacteria</taxon>
        <taxon>Rhodobacterales</taxon>
        <taxon>Paracoccaceae</taxon>
    </lineage>
</organism>
<dbReference type="Proteomes" id="UP000245390">
    <property type="component" value="Unassembled WGS sequence"/>
</dbReference>
<evidence type="ECO:0000313" key="3">
    <source>
        <dbReference type="Proteomes" id="UP000245390"/>
    </source>
</evidence>
<dbReference type="EMBL" id="QGGV01000005">
    <property type="protein sequence ID" value="PWK56146.1"/>
    <property type="molecule type" value="Genomic_DNA"/>
</dbReference>
<keyword evidence="3" id="KW-1185">Reference proteome</keyword>
<gene>
    <name evidence="2" type="ORF">C8D95_105213</name>
</gene>
<feature type="transmembrane region" description="Helical" evidence="1">
    <location>
        <begin position="48"/>
        <end position="69"/>
    </location>
</feature>
<dbReference type="AlphaFoldDB" id="A0A316G846"/>